<feature type="coiled-coil region" evidence="9">
    <location>
        <begin position="645"/>
        <end position="675"/>
    </location>
</feature>
<feature type="domain" description="RING-type" evidence="11">
    <location>
        <begin position="993"/>
        <end position="1035"/>
    </location>
</feature>
<evidence type="ECO:0000256" key="8">
    <source>
        <dbReference type="PROSITE-ProRule" id="PRU00175"/>
    </source>
</evidence>
<feature type="region of interest" description="Disordered" evidence="10">
    <location>
        <begin position="949"/>
        <end position="969"/>
    </location>
</feature>
<dbReference type="InterPro" id="IPR044066">
    <property type="entry name" value="TRIAD_supradom"/>
</dbReference>
<dbReference type="PANTHER" id="PTHR22770:SF13">
    <property type="entry name" value="RING-TYPE DOMAIN-CONTAINING PROTEIN"/>
    <property type="match status" value="1"/>
</dbReference>
<keyword evidence="3" id="KW-0479">Metal-binding</keyword>
<proteinExistence type="predicted"/>
<reference evidence="14" key="1">
    <citation type="submission" date="2025-08" db="UniProtKB">
        <authorList>
            <consortium name="RefSeq"/>
        </authorList>
    </citation>
    <scope>IDENTIFICATION</scope>
    <source>
        <tissue evidence="14">Whole larvae</tissue>
    </source>
</reference>
<dbReference type="InterPro" id="IPR017907">
    <property type="entry name" value="Znf_RING_CS"/>
</dbReference>
<dbReference type="SUPFAM" id="SSF57850">
    <property type="entry name" value="RING/U-box"/>
    <property type="match status" value="3"/>
</dbReference>
<evidence type="ECO:0000256" key="9">
    <source>
        <dbReference type="SAM" id="Coils"/>
    </source>
</evidence>
<dbReference type="PANTHER" id="PTHR22770">
    <property type="entry name" value="UBIQUITIN CONJUGATING ENZYME 7 INTERACTING PROTEIN-RELATED"/>
    <property type="match status" value="1"/>
</dbReference>
<evidence type="ECO:0000256" key="10">
    <source>
        <dbReference type="SAM" id="MobiDB-lite"/>
    </source>
</evidence>
<feature type="compositionally biased region" description="Polar residues" evidence="10">
    <location>
        <begin position="600"/>
        <end position="609"/>
    </location>
</feature>
<dbReference type="GO" id="GO:0008270">
    <property type="term" value="F:zinc ion binding"/>
    <property type="evidence" value="ECO:0007669"/>
    <property type="project" value="UniProtKB-KW"/>
</dbReference>
<dbReference type="AlphaFoldDB" id="A0A6J1WWQ7"/>
<keyword evidence="5 8" id="KW-0863">Zinc-finger</keyword>
<evidence type="ECO:0000259" key="12">
    <source>
        <dbReference type="PROSITE" id="PS51873"/>
    </source>
</evidence>
<keyword evidence="4" id="KW-0677">Repeat</keyword>
<name>A0A6J1WWQ7_GALME</name>
<evidence type="ECO:0000256" key="4">
    <source>
        <dbReference type="ARBA" id="ARBA00022737"/>
    </source>
</evidence>
<dbReference type="InterPro" id="IPR047558">
    <property type="entry name" value="BRcat_RBR_HOIL1"/>
</dbReference>
<dbReference type="Proteomes" id="UP001652740">
    <property type="component" value="Unplaced"/>
</dbReference>
<feature type="compositionally biased region" description="Low complexity" evidence="10">
    <location>
        <begin position="571"/>
        <end position="592"/>
    </location>
</feature>
<dbReference type="Gene3D" id="1.20.120.1750">
    <property type="match status" value="1"/>
</dbReference>
<feature type="domain" description="RING-type" evidence="12">
    <location>
        <begin position="989"/>
        <end position="1216"/>
    </location>
</feature>
<keyword evidence="2" id="KW-0808">Transferase</keyword>
<evidence type="ECO:0000259" key="11">
    <source>
        <dbReference type="PROSITE" id="PS50089"/>
    </source>
</evidence>
<dbReference type="InterPro" id="IPR001841">
    <property type="entry name" value="Znf_RING"/>
</dbReference>
<evidence type="ECO:0000256" key="1">
    <source>
        <dbReference type="ARBA" id="ARBA00004906"/>
    </source>
</evidence>
<dbReference type="GO" id="GO:0043161">
    <property type="term" value="P:proteasome-mediated ubiquitin-dependent protein catabolic process"/>
    <property type="evidence" value="ECO:0007669"/>
    <property type="project" value="TreeGrafter"/>
</dbReference>
<dbReference type="GO" id="GO:0004842">
    <property type="term" value="F:ubiquitin-protein transferase activity"/>
    <property type="evidence" value="ECO:0007669"/>
    <property type="project" value="TreeGrafter"/>
</dbReference>
<dbReference type="CDD" id="cd16633">
    <property type="entry name" value="mRING-HC-C3HC3D_RBR_HOIL1"/>
    <property type="match status" value="1"/>
</dbReference>
<keyword evidence="6" id="KW-0833">Ubl conjugation pathway</keyword>
<feature type="region of interest" description="Disordered" evidence="10">
    <location>
        <begin position="84"/>
        <end position="186"/>
    </location>
</feature>
<dbReference type="RefSeq" id="XP_026757337.2">
    <property type="nucleotide sequence ID" value="XM_026901536.3"/>
</dbReference>
<feature type="region of interest" description="Disordered" evidence="10">
    <location>
        <begin position="835"/>
        <end position="858"/>
    </location>
</feature>
<dbReference type="PROSITE" id="PS00518">
    <property type="entry name" value="ZF_RING_1"/>
    <property type="match status" value="1"/>
</dbReference>
<evidence type="ECO:0000256" key="7">
    <source>
        <dbReference type="ARBA" id="ARBA00022833"/>
    </source>
</evidence>
<dbReference type="PROSITE" id="PS51873">
    <property type="entry name" value="TRIAD"/>
    <property type="match status" value="1"/>
</dbReference>
<dbReference type="InParanoid" id="A0A6J1WWQ7"/>
<evidence type="ECO:0000256" key="5">
    <source>
        <dbReference type="ARBA" id="ARBA00022771"/>
    </source>
</evidence>
<keyword evidence="7" id="KW-0862">Zinc</keyword>
<feature type="compositionally biased region" description="Basic and acidic residues" evidence="10">
    <location>
        <begin position="84"/>
        <end position="96"/>
    </location>
</feature>
<dbReference type="GeneID" id="113517020"/>
<evidence type="ECO:0000256" key="3">
    <source>
        <dbReference type="ARBA" id="ARBA00022723"/>
    </source>
</evidence>
<feature type="compositionally biased region" description="Low complexity" evidence="10">
    <location>
        <begin position="610"/>
        <end position="622"/>
    </location>
</feature>
<dbReference type="KEGG" id="gmw:113517020"/>
<dbReference type="CDD" id="cd20345">
    <property type="entry name" value="BRcat_RBR_HOIL1"/>
    <property type="match status" value="1"/>
</dbReference>
<dbReference type="InterPro" id="IPR047559">
    <property type="entry name" value="HOIL1_RBR_mRING-HC-C3HC3D"/>
</dbReference>
<protein>
    <submittedName>
        <fullName evidence="14">Uncharacterized protein LOC113517020</fullName>
    </submittedName>
</protein>
<dbReference type="Gene3D" id="3.30.40.10">
    <property type="entry name" value="Zinc/RING finger domain, C3HC4 (zinc finger)"/>
    <property type="match status" value="1"/>
</dbReference>
<gene>
    <name evidence="14" type="primary">LOC113517020</name>
</gene>
<dbReference type="InterPro" id="IPR013083">
    <property type="entry name" value="Znf_RING/FYVE/PHD"/>
</dbReference>
<dbReference type="GO" id="GO:0071797">
    <property type="term" value="C:LUBAC complex"/>
    <property type="evidence" value="ECO:0007669"/>
    <property type="project" value="TreeGrafter"/>
</dbReference>
<evidence type="ECO:0000313" key="14">
    <source>
        <dbReference type="RefSeq" id="XP_026757337.2"/>
    </source>
</evidence>
<feature type="compositionally biased region" description="Polar residues" evidence="10">
    <location>
        <begin position="162"/>
        <end position="171"/>
    </location>
</feature>
<accession>A0A6J1WWQ7</accession>
<feature type="region of interest" description="Disordered" evidence="10">
    <location>
        <begin position="566"/>
        <end position="630"/>
    </location>
</feature>
<organism evidence="13 14">
    <name type="scientific">Galleria mellonella</name>
    <name type="common">Greater wax moth</name>
    <dbReference type="NCBI Taxonomy" id="7137"/>
    <lineage>
        <taxon>Eukaryota</taxon>
        <taxon>Metazoa</taxon>
        <taxon>Ecdysozoa</taxon>
        <taxon>Arthropoda</taxon>
        <taxon>Hexapoda</taxon>
        <taxon>Insecta</taxon>
        <taxon>Pterygota</taxon>
        <taxon>Neoptera</taxon>
        <taxon>Endopterygota</taxon>
        <taxon>Lepidoptera</taxon>
        <taxon>Glossata</taxon>
        <taxon>Ditrysia</taxon>
        <taxon>Pyraloidea</taxon>
        <taxon>Pyralidae</taxon>
        <taxon>Galleriinae</taxon>
        <taxon>Galleria</taxon>
    </lineage>
</organism>
<sequence length="1220" mass="135464">MSGEAETEAPRPRPLSGGLWTFLSWLRRDEHSSSSESLSSAGSDRTAASFAFLAPAHYCITTSPIILPPSGPPTDSYKKRVREINKRRQNDRDLTLHRKYGLHRGEGNSSYDAFSLPPPRRFVLNNSETQDRDRRATSELLQRRAAYVPGKRRAPAPPVRASSVTVSSLTRRPTRKRPAPQPPTKLIERSKQNCNNNIQMNSQTVHNENTLSCDNSMDCKSEKYIKKGTNSKENKIKQEKGFLKQIFDNKKRNSAIDVSAIKILPNISELDKQAAEIIESSKRNILKGNKNLAITRLIKDYHNSAPNIWLCKTCSRQHDKSVTICPHCFSKQNSEFSINKNKNDTIYTQTENQIEPINTASNSRLSGSDEKQKLREMLKEMKDSLPKRPKHDTNNELNNTNICTKSNLRKTVDESSLSKGNVLFIEAPTLRIGSSLLEQNNASYKPLNQSLSRPINQNEKNNVEQSGAKSLTPGQIEVTVAKASASSHSVAIDNDKDSKVKGHLHNVNGYRPDSLNTPLRISSLLNPVYIPKCSDNSKEQLQKNILDENCLLNSHLKNTPKIKENAKTENSEISTNLLSSTTSSTSISSNEKSISKDTTSKINRISMNLPSSNAPSTSSSSNQKLASNYEKSVKSKEKNFVKIDIAKENNTQNKLQTKIKSIQAEEKELSEMQLNETSFSKDNPVLLNNETSSTSNIDKINQHIRRRDLVNQLEQSIAKGDEHAAAQAAIKLAQLRLSCSVLSFTSQILGEASTSLATNVVSDTKIDNKPCELKVKASTTQPLSKSINSGTQTSVSAGSKGNIINVQKSINKNNYELISPEKDKVSSPLDNKFHIQSQKNNNEASTSKKVGTEPSEKGGDNIVSISILIEDKETARGPVQLRINREARLGHLRRHVEVSLGIASRLQRWIIGRTLCTEDDTLLNSLAGPNLNAPFYLYLVEYGIETNTGADPRRVAPQNSESDDSKNKTGNVYTELVQLERQALVPNTESFQCQICMEECLAGRGAVLRECVHTFCRDCLADLIRHCEEPAVSCPAMGCPGTLHEREIRALVPLDEYERWLARGLAAAESRTRNAFHCRTRDCTGWAFCEPGVRKFPCPVCKSNNCVPCQAIHEGETCEQYRNKLQQAVNGNESRQTDEGTRALLDTLISRGEALECPECSAIITKKWGCDWVKCSACKTEICWVTRGRRWGPGGKGDTSGGCRCGIDGKRCHPSCGYCH</sequence>
<keyword evidence="13" id="KW-1185">Reference proteome</keyword>
<dbReference type="GO" id="GO:0097039">
    <property type="term" value="P:protein linear polyubiquitination"/>
    <property type="evidence" value="ECO:0007669"/>
    <property type="project" value="TreeGrafter"/>
</dbReference>
<keyword evidence="9" id="KW-0175">Coiled coil</keyword>
<dbReference type="CDD" id="cd20358">
    <property type="entry name" value="Rcat_RBR_HOIL1"/>
    <property type="match status" value="1"/>
</dbReference>
<dbReference type="InterPro" id="IPR051628">
    <property type="entry name" value="LUBAC_E3_Ligases"/>
</dbReference>
<evidence type="ECO:0000256" key="6">
    <source>
        <dbReference type="ARBA" id="ARBA00022786"/>
    </source>
</evidence>
<comment type="pathway">
    <text evidence="1">Protein modification; protein ubiquitination.</text>
</comment>
<feature type="compositionally biased region" description="Polar residues" evidence="10">
    <location>
        <begin position="835"/>
        <end position="849"/>
    </location>
</feature>
<evidence type="ECO:0000256" key="2">
    <source>
        <dbReference type="ARBA" id="ARBA00022679"/>
    </source>
</evidence>
<dbReference type="GO" id="GO:0043130">
    <property type="term" value="F:ubiquitin binding"/>
    <property type="evidence" value="ECO:0007669"/>
    <property type="project" value="TreeGrafter"/>
</dbReference>
<dbReference type="InterPro" id="IPR047557">
    <property type="entry name" value="Rcat_RBR_HOIL1"/>
</dbReference>
<evidence type="ECO:0000313" key="13">
    <source>
        <dbReference type="Proteomes" id="UP001652740"/>
    </source>
</evidence>
<dbReference type="Gene3D" id="3.10.20.90">
    <property type="entry name" value="Phosphatidylinositol 3-kinase Catalytic Subunit, Chain A, domain 1"/>
    <property type="match status" value="1"/>
</dbReference>
<dbReference type="PROSITE" id="PS50089">
    <property type="entry name" value="ZF_RING_2"/>
    <property type="match status" value="1"/>
</dbReference>